<organism evidence="7 8">
    <name type="scientific">Protea cynaroides</name>
    <dbReference type="NCBI Taxonomy" id="273540"/>
    <lineage>
        <taxon>Eukaryota</taxon>
        <taxon>Viridiplantae</taxon>
        <taxon>Streptophyta</taxon>
        <taxon>Embryophyta</taxon>
        <taxon>Tracheophyta</taxon>
        <taxon>Spermatophyta</taxon>
        <taxon>Magnoliopsida</taxon>
        <taxon>Proteales</taxon>
        <taxon>Proteaceae</taxon>
        <taxon>Protea</taxon>
    </lineage>
</organism>
<evidence type="ECO:0000256" key="1">
    <source>
        <dbReference type="ARBA" id="ARBA00011073"/>
    </source>
</evidence>
<dbReference type="CDD" id="cd02120">
    <property type="entry name" value="PA_subtilisin_like"/>
    <property type="match status" value="1"/>
</dbReference>
<keyword evidence="5" id="KW-0720">Serine protease</keyword>
<dbReference type="AlphaFoldDB" id="A0A9Q0KB79"/>
<dbReference type="PANTHER" id="PTHR10795">
    <property type="entry name" value="PROPROTEIN CONVERTASE SUBTILISIN/KEXIN"/>
    <property type="match status" value="1"/>
</dbReference>
<dbReference type="InterPro" id="IPR036852">
    <property type="entry name" value="Peptidase_S8/S53_dom_sf"/>
</dbReference>
<protein>
    <recommendedName>
        <fullName evidence="6">Peptidase S8/S53 domain-containing protein</fullName>
    </recommendedName>
</protein>
<gene>
    <name evidence="7" type="ORF">NE237_019088</name>
</gene>
<evidence type="ECO:0000256" key="5">
    <source>
        <dbReference type="ARBA" id="ARBA00022825"/>
    </source>
</evidence>
<dbReference type="InterPro" id="IPR023828">
    <property type="entry name" value="Peptidase_S8_Ser-AS"/>
</dbReference>
<proteinExistence type="inferred from homology"/>
<dbReference type="InterPro" id="IPR045051">
    <property type="entry name" value="SBT"/>
</dbReference>
<dbReference type="SUPFAM" id="SSF52743">
    <property type="entry name" value="Subtilisin-like"/>
    <property type="match status" value="1"/>
</dbReference>
<keyword evidence="2" id="KW-0645">Protease</keyword>
<accession>A0A9Q0KB79</accession>
<dbReference type="Gene3D" id="3.40.50.200">
    <property type="entry name" value="Peptidase S8/S53 domain"/>
    <property type="match status" value="1"/>
</dbReference>
<sequence length="209" mass="22825">MHHSTLSTLEHLGSNHCKYNYWSFDQWDLLSECLCEQGALDASKVKKKIIFCDPGGLANVFSVEQLGPIGTIMAKDNKIDGRLVYSTSYALPSSVIAGEAVGIIHGYINSTRNPEATILKSLRAKRKAPFLTTFSSRGPNKSDLTAPGAEIIAAWSIFVNVNDDPLETRKYAYNVKSGTSMACPHVAAAAVYVKSFHLDWSSLLLNLLS</sequence>
<dbReference type="GO" id="GO:0004252">
    <property type="term" value="F:serine-type endopeptidase activity"/>
    <property type="evidence" value="ECO:0007669"/>
    <property type="project" value="InterPro"/>
</dbReference>
<dbReference type="PROSITE" id="PS00138">
    <property type="entry name" value="SUBTILASE_SER"/>
    <property type="match status" value="1"/>
</dbReference>
<feature type="domain" description="Peptidase S8/S53" evidence="6">
    <location>
        <begin position="127"/>
        <end position="201"/>
    </location>
</feature>
<keyword evidence="4" id="KW-0378">Hydrolase</keyword>
<reference evidence="7" key="1">
    <citation type="journal article" date="2023" name="Plant J.">
        <title>The genome of the king protea, Protea cynaroides.</title>
        <authorList>
            <person name="Chang J."/>
            <person name="Duong T.A."/>
            <person name="Schoeman C."/>
            <person name="Ma X."/>
            <person name="Roodt D."/>
            <person name="Barker N."/>
            <person name="Li Z."/>
            <person name="Van de Peer Y."/>
            <person name="Mizrachi E."/>
        </authorList>
    </citation>
    <scope>NUCLEOTIDE SEQUENCE</scope>
    <source>
        <tissue evidence="7">Young leaves</tissue>
    </source>
</reference>
<evidence type="ECO:0000256" key="3">
    <source>
        <dbReference type="ARBA" id="ARBA00022729"/>
    </source>
</evidence>
<evidence type="ECO:0000259" key="6">
    <source>
        <dbReference type="Pfam" id="PF00082"/>
    </source>
</evidence>
<comment type="similarity">
    <text evidence="1">Belongs to the peptidase S8 family.</text>
</comment>
<name>A0A9Q0KB79_9MAGN</name>
<dbReference type="Pfam" id="PF00082">
    <property type="entry name" value="Peptidase_S8"/>
    <property type="match status" value="1"/>
</dbReference>
<keyword evidence="8" id="KW-1185">Reference proteome</keyword>
<dbReference type="EMBL" id="JAMYWD010000007">
    <property type="protein sequence ID" value="KAJ4967239.1"/>
    <property type="molecule type" value="Genomic_DNA"/>
</dbReference>
<comment type="caution">
    <text evidence="7">The sequence shown here is derived from an EMBL/GenBank/DDBJ whole genome shotgun (WGS) entry which is preliminary data.</text>
</comment>
<dbReference type="Proteomes" id="UP001141806">
    <property type="component" value="Unassembled WGS sequence"/>
</dbReference>
<evidence type="ECO:0000313" key="8">
    <source>
        <dbReference type="Proteomes" id="UP001141806"/>
    </source>
</evidence>
<dbReference type="OrthoDB" id="4803627at2759"/>
<evidence type="ECO:0000313" key="7">
    <source>
        <dbReference type="EMBL" id="KAJ4967239.1"/>
    </source>
</evidence>
<evidence type="ECO:0000256" key="2">
    <source>
        <dbReference type="ARBA" id="ARBA00022670"/>
    </source>
</evidence>
<evidence type="ECO:0000256" key="4">
    <source>
        <dbReference type="ARBA" id="ARBA00022801"/>
    </source>
</evidence>
<dbReference type="GO" id="GO:0006508">
    <property type="term" value="P:proteolysis"/>
    <property type="evidence" value="ECO:0007669"/>
    <property type="project" value="UniProtKB-KW"/>
</dbReference>
<keyword evidence="3" id="KW-0732">Signal</keyword>
<dbReference type="InterPro" id="IPR000209">
    <property type="entry name" value="Peptidase_S8/S53_dom"/>
</dbReference>